<dbReference type="InterPro" id="IPR050638">
    <property type="entry name" value="AA-Vitamin_Transporters"/>
</dbReference>
<proteinExistence type="inferred from homology"/>
<evidence type="ECO:0000256" key="5">
    <source>
        <dbReference type="ARBA" id="ARBA00023136"/>
    </source>
</evidence>
<feature type="transmembrane region" description="Helical" evidence="6">
    <location>
        <begin position="100"/>
        <end position="118"/>
    </location>
</feature>
<feature type="transmembrane region" description="Helical" evidence="6">
    <location>
        <begin position="130"/>
        <end position="150"/>
    </location>
</feature>
<keyword evidence="4 6" id="KW-1133">Transmembrane helix</keyword>
<evidence type="ECO:0000256" key="2">
    <source>
        <dbReference type="ARBA" id="ARBA00007362"/>
    </source>
</evidence>
<feature type="transmembrane region" description="Helical" evidence="6">
    <location>
        <begin position="193"/>
        <end position="214"/>
    </location>
</feature>
<dbReference type="PANTHER" id="PTHR32322:SF2">
    <property type="entry name" value="EAMA DOMAIN-CONTAINING PROTEIN"/>
    <property type="match status" value="1"/>
</dbReference>
<keyword evidence="9" id="KW-1185">Reference proteome</keyword>
<feature type="transmembrane region" description="Helical" evidence="6">
    <location>
        <begin position="73"/>
        <end position="93"/>
    </location>
</feature>
<keyword evidence="5 6" id="KW-0472">Membrane</keyword>
<evidence type="ECO:0000313" key="9">
    <source>
        <dbReference type="Proteomes" id="UP000606730"/>
    </source>
</evidence>
<evidence type="ECO:0000256" key="1">
    <source>
        <dbReference type="ARBA" id="ARBA00004141"/>
    </source>
</evidence>
<feature type="domain" description="EamA" evidence="7">
    <location>
        <begin position="3"/>
        <end position="117"/>
    </location>
</feature>
<dbReference type="Proteomes" id="UP000606730">
    <property type="component" value="Unassembled WGS sequence"/>
</dbReference>
<sequence length="277" mass="30181">MGRFVRDTIPPIGLTFWRWTMCATLLTPFALPKLLKEWPIVRRNWKLLFGLGLLGSAMFQAMVYIGLHTTTAINGLLLNSTGPVFTLFIAMIVLKEKATLRQFIGIAVSFCGVAWLVLRGDLGSLGALQFTVGDIWIVGAMFVWGLYSVLLRFRPSGLSDLTLVYIVALVAAFMLSPLMVWEVSRGQVVPLNMQGILAVGYVAVFASIVAFLSFNAAVARIGPTKAVTFLHFIPVFGTILAIVFLGERLASYHLTGFAVVMVGVYLATMGKTNAPDA</sequence>
<evidence type="ECO:0000256" key="3">
    <source>
        <dbReference type="ARBA" id="ARBA00022692"/>
    </source>
</evidence>
<evidence type="ECO:0000259" key="7">
    <source>
        <dbReference type="Pfam" id="PF00892"/>
    </source>
</evidence>
<feature type="domain" description="EamA" evidence="7">
    <location>
        <begin position="132"/>
        <end position="268"/>
    </location>
</feature>
<dbReference type="SUPFAM" id="SSF103481">
    <property type="entry name" value="Multidrug resistance efflux transporter EmrE"/>
    <property type="match status" value="2"/>
</dbReference>
<evidence type="ECO:0000313" key="8">
    <source>
        <dbReference type="EMBL" id="GGE51608.1"/>
    </source>
</evidence>
<feature type="transmembrane region" description="Helical" evidence="6">
    <location>
        <begin position="226"/>
        <end position="245"/>
    </location>
</feature>
<dbReference type="Pfam" id="PF00892">
    <property type="entry name" value="EamA"/>
    <property type="match status" value="2"/>
</dbReference>
<comment type="subcellular location">
    <subcellularLocation>
        <location evidence="1">Membrane</location>
        <topology evidence="1">Multi-pass membrane protein</topology>
    </subcellularLocation>
</comment>
<protein>
    <submittedName>
        <fullName evidence="8">Transporter</fullName>
    </submittedName>
</protein>
<comment type="similarity">
    <text evidence="2">Belongs to the EamA transporter family.</text>
</comment>
<name>A0A917AGQ4_9RHOB</name>
<feature type="transmembrane region" description="Helical" evidence="6">
    <location>
        <begin position="251"/>
        <end position="268"/>
    </location>
</feature>
<dbReference type="PANTHER" id="PTHR32322">
    <property type="entry name" value="INNER MEMBRANE TRANSPORTER"/>
    <property type="match status" value="1"/>
</dbReference>
<gene>
    <name evidence="8" type="ORF">GCM10011517_19160</name>
</gene>
<reference evidence="8" key="1">
    <citation type="journal article" date="2014" name="Int. J. Syst. Evol. Microbiol.">
        <title>Complete genome sequence of Corynebacterium casei LMG S-19264T (=DSM 44701T), isolated from a smear-ripened cheese.</title>
        <authorList>
            <consortium name="US DOE Joint Genome Institute (JGI-PGF)"/>
            <person name="Walter F."/>
            <person name="Albersmeier A."/>
            <person name="Kalinowski J."/>
            <person name="Ruckert C."/>
        </authorList>
    </citation>
    <scope>NUCLEOTIDE SEQUENCE</scope>
    <source>
        <strain evidence="8">CGMCC 1.16012</strain>
    </source>
</reference>
<dbReference type="Gene3D" id="1.10.3730.20">
    <property type="match status" value="1"/>
</dbReference>
<comment type="caution">
    <text evidence="8">The sequence shown here is derived from an EMBL/GenBank/DDBJ whole genome shotgun (WGS) entry which is preliminary data.</text>
</comment>
<accession>A0A917AGQ4</accession>
<dbReference type="InterPro" id="IPR037185">
    <property type="entry name" value="EmrE-like"/>
</dbReference>
<evidence type="ECO:0000256" key="4">
    <source>
        <dbReference type="ARBA" id="ARBA00022989"/>
    </source>
</evidence>
<evidence type="ECO:0000256" key="6">
    <source>
        <dbReference type="SAM" id="Phobius"/>
    </source>
</evidence>
<dbReference type="AlphaFoldDB" id="A0A917AGQ4"/>
<reference evidence="8" key="2">
    <citation type="submission" date="2020-09" db="EMBL/GenBank/DDBJ databases">
        <authorList>
            <person name="Sun Q."/>
            <person name="Zhou Y."/>
        </authorList>
    </citation>
    <scope>NUCLEOTIDE SEQUENCE</scope>
    <source>
        <strain evidence="8">CGMCC 1.16012</strain>
    </source>
</reference>
<feature type="transmembrane region" description="Helical" evidence="6">
    <location>
        <begin position="162"/>
        <end position="181"/>
    </location>
</feature>
<dbReference type="GO" id="GO:0016020">
    <property type="term" value="C:membrane"/>
    <property type="evidence" value="ECO:0007669"/>
    <property type="project" value="UniProtKB-SubCell"/>
</dbReference>
<organism evidence="8 9">
    <name type="scientific">Actibacterium pelagium</name>
    <dbReference type="NCBI Taxonomy" id="2029103"/>
    <lineage>
        <taxon>Bacteria</taxon>
        <taxon>Pseudomonadati</taxon>
        <taxon>Pseudomonadota</taxon>
        <taxon>Alphaproteobacteria</taxon>
        <taxon>Rhodobacterales</taxon>
        <taxon>Roseobacteraceae</taxon>
        <taxon>Actibacterium</taxon>
    </lineage>
</organism>
<feature type="transmembrane region" description="Helical" evidence="6">
    <location>
        <begin position="16"/>
        <end position="35"/>
    </location>
</feature>
<dbReference type="EMBL" id="BMKN01000002">
    <property type="protein sequence ID" value="GGE51608.1"/>
    <property type="molecule type" value="Genomic_DNA"/>
</dbReference>
<feature type="transmembrane region" description="Helical" evidence="6">
    <location>
        <begin position="47"/>
        <end position="67"/>
    </location>
</feature>
<dbReference type="InterPro" id="IPR000620">
    <property type="entry name" value="EamA_dom"/>
</dbReference>
<keyword evidence="3 6" id="KW-0812">Transmembrane</keyword>